<accession>A0A5C3Q299</accession>
<name>A0A5C3Q299_9APHY</name>
<reference evidence="3 4" key="1">
    <citation type="journal article" date="2019" name="Nat. Ecol. Evol.">
        <title>Megaphylogeny resolves global patterns of mushroom evolution.</title>
        <authorList>
            <person name="Varga T."/>
            <person name="Krizsan K."/>
            <person name="Foldi C."/>
            <person name="Dima B."/>
            <person name="Sanchez-Garcia M."/>
            <person name="Sanchez-Ramirez S."/>
            <person name="Szollosi G.J."/>
            <person name="Szarkandi J.G."/>
            <person name="Papp V."/>
            <person name="Albert L."/>
            <person name="Andreopoulos W."/>
            <person name="Angelini C."/>
            <person name="Antonin V."/>
            <person name="Barry K.W."/>
            <person name="Bougher N.L."/>
            <person name="Buchanan P."/>
            <person name="Buyck B."/>
            <person name="Bense V."/>
            <person name="Catcheside P."/>
            <person name="Chovatia M."/>
            <person name="Cooper J."/>
            <person name="Damon W."/>
            <person name="Desjardin D."/>
            <person name="Finy P."/>
            <person name="Geml J."/>
            <person name="Haridas S."/>
            <person name="Hughes K."/>
            <person name="Justo A."/>
            <person name="Karasinski D."/>
            <person name="Kautmanova I."/>
            <person name="Kiss B."/>
            <person name="Kocsube S."/>
            <person name="Kotiranta H."/>
            <person name="LaButti K.M."/>
            <person name="Lechner B.E."/>
            <person name="Liimatainen K."/>
            <person name="Lipzen A."/>
            <person name="Lukacs Z."/>
            <person name="Mihaltcheva S."/>
            <person name="Morgado L.N."/>
            <person name="Niskanen T."/>
            <person name="Noordeloos M.E."/>
            <person name="Ohm R.A."/>
            <person name="Ortiz-Santana B."/>
            <person name="Ovrebo C."/>
            <person name="Racz N."/>
            <person name="Riley R."/>
            <person name="Savchenko A."/>
            <person name="Shiryaev A."/>
            <person name="Soop K."/>
            <person name="Spirin V."/>
            <person name="Szebenyi C."/>
            <person name="Tomsovsky M."/>
            <person name="Tulloss R.E."/>
            <person name="Uehling J."/>
            <person name="Grigoriev I.V."/>
            <person name="Vagvolgyi C."/>
            <person name="Papp T."/>
            <person name="Martin F.M."/>
            <person name="Miettinen O."/>
            <person name="Hibbett D.S."/>
            <person name="Nagy L.G."/>
        </authorList>
    </citation>
    <scope>NUCLEOTIDE SEQUENCE [LARGE SCALE GENOMIC DNA]</scope>
    <source>
        <strain evidence="3 4">HHB13444</strain>
    </source>
</reference>
<dbReference type="EMBL" id="ML210968">
    <property type="protein sequence ID" value="TFK94490.1"/>
    <property type="molecule type" value="Genomic_DNA"/>
</dbReference>
<evidence type="ECO:0000256" key="1">
    <source>
        <dbReference type="SAM" id="MobiDB-lite"/>
    </source>
</evidence>
<proteinExistence type="predicted"/>
<keyword evidence="2" id="KW-1133">Transmembrane helix</keyword>
<gene>
    <name evidence="3" type="ORF">K466DRAFT_593492</name>
</gene>
<feature type="region of interest" description="Disordered" evidence="1">
    <location>
        <begin position="40"/>
        <end position="64"/>
    </location>
</feature>
<sequence length="248" mass="27815">MLLTEVVVVGLALVILTIFTFTPIWSNLVRNVSWQSISPPDWREDADEPPLTPSAFGPRPDTSFPVFDKTPGDDPFVRDEFIKALVDLARRELSPVQAQRYHASILGMALDKDSLDDAMVPQHESRRPTPPSSSGQGPAPPSPPAPVSTSQPLTRHKAFLGAWDPDTFFHPIWWLYPRDESTSSSGPALEAWMRSVRIVKRNYRATTSELVGVEASWRKRFRSTFKGFDILQPGEDSSQSTRWPNANF</sequence>
<keyword evidence="2" id="KW-0472">Membrane</keyword>
<feature type="transmembrane region" description="Helical" evidence="2">
    <location>
        <begin position="6"/>
        <end position="25"/>
    </location>
</feature>
<evidence type="ECO:0000256" key="2">
    <source>
        <dbReference type="SAM" id="Phobius"/>
    </source>
</evidence>
<keyword evidence="2" id="KW-0812">Transmembrane</keyword>
<organism evidence="3 4">
    <name type="scientific">Polyporus arcularius HHB13444</name>
    <dbReference type="NCBI Taxonomy" id="1314778"/>
    <lineage>
        <taxon>Eukaryota</taxon>
        <taxon>Fungi</taxon>
        <taxon>Dikarya</taxon>
        <taxon>Basidiomycota</taxon>
        <taxon>Agaricomycotina</taxon>
        <taxon>Agaricomycetes</taxon>
        <taxon>Polyporales</taxon>
        <taxon>Polyporaceae</taxon>
        <taxon>Polyporus</taxon>
    </lineage>
</organism>
<evidence type="ECO:0000313" key="4">
    <source>
        <dbReference type="Proteomes" id="UP000308197"/>
    </source>
</evidence>
<dbReference type="Proteomes" id="UP000308197">
    <property type="component" value="Unassembled WGS sequence"/>
</dbReference>
<keyword evidence="4" id="KW-1185">Reference proteome</keyword>
<evidence type="ECO:0000313" key="3">
    <source>
        <dbReference type="EMBL" id="TFK94490.1"/>
    </source>
</evidence>
<dbReference type="AlphaFoldDB" id="A0A5C3Q299"/>
<protein>
    <submittedName>
        <fullName evidence="3">Uncharacterized protein</fullName>
    </submittedName>
</protein>
<dbReference type="InParanoid" id="A0A5C3Q299"/>
<feature type="region of interest" description="Disordered" evidence="1">
    <location>
        <begin position="119"/>
        <end position="152"/>
    </location>
</feature>